<dbReference type="Gene3D" id="3.30.160.60">
    <property type="entry name" value="Classic Zinc Finger"/>
    <property type="match status" value="3"/>
</dbReference>
<dbReference type="SUPFAM" id="SSF57667">
    <property type="entry name" value="beta-beta-alpha zinc fingers"/>
    <property type="match status" value="4"/>
</dbReference>
<feature type="domain" description="C2H2-type" evidence="9">
    <location>
        <begin position="821"/>
        <end position="848"/>
    </location>
</feature>
<organism evidence="10 11">
    <name type="scientific">Cherax quadricarinatus</name>
    <name type="common">Australian red claw crayfish</name>
    <dbReference type="NCBI Taxonomy" id="27406"/>
    <lineage>
        <taxon>Eukaryota</taxon>
        <taxon>Metazoa</taxon>
        <taxon>Ecdysozoa</taxon>
        <taxon>Arthropoda</taxon>
        <taxon>Crustacea</taxon>
        <taxon>Multicrustacea</taxon>
        <taxon>Malacostraca</taxon>
        <taxon>Eumalacostraca</taxon>
        <taxon>Eucarida</taxon>
        <taxon>Decapoda</taxon>
        <taxon>Pleocyemata</taxon>
        <taxon>Astacidea</taxon>
        <taxon>Parastacoidea</taxon>
        <taxon>Parastacidae</taxon>
        <taxon>Cherax</taxon>
    </lineage>
</organism>
<keyword evidence="2" id="KW-0479">Metal-binding</keyword>
<dbReference type="EMBL" id="JARKIK010000001">
    <property type="protein sequence ID" value="KAK8754388.1"/>
    <property type="molecule type" value="Genomic_DNA"/>
</dbReference>
<accession>A0AAW0YRY3</accession>
<protein>
    <recommendedName>
        <fullName evidence="9">C2H2-type domain-containing protein</fullName>
    </recommendedName>
</protein>
<comment type="subcellular location">
    <subcellularLocation>
        <location evidence="1">Nucleus</location>
    </subcellularLocation>
</comment>
<feature type="region of interest" description="Disordered" evidence="8">
    <location>
        <begin position="941"/>
        <end position="960"/>
    </location>
</feature>
<comment type="caution">
    <text evidence="10">The sequence shown here is derived from an EMBL/GenBank/DDBJ whole genome shotgun (WGS) entry which is preliminary data.</text>
</comment>
<dbReference type="InterPro" id="IPR036236">
    <property type="entry name" value="Znf_C2H2_sf"/>
</dbReference>
<evidence type="ECO:0000256" key="7">
    <source>
        <dbReference type="PROSITE-ProRule" id="PRU00042"/>
    </source>
</evidence>
<evidence type="ECO:0000256" key="2">
    <source>
        <dbReference type="ARBA" id="ARBA00022723"/>
    </source>
</evidence>
<evidence type="ECO:0000313" key="11">
    <source>
        <dbReference type="Proteomes" id="UP001445076"/>
    </source>
</evidence>
<dbReference type="InterPro" id="IPR013087">
    <property type="entry name" value="Znf_C2H2_type"/>
</dbReference>
<reference evidence="10 11" key="1">
    <citation type="journal article" date="2024" name="BMC Genomics">
        <title>Genome assembly of redclaw crayfish (Cherax quadricarinatus) provides insights into its immune adaptation and hypoxia tolerance.</title>
        <authorList>
            <person name="Liu Z."/>
            <person name="Zheng J."/>
            <person name="Li H."/>
            <person name="Fang K."/>
            <person name="Wang S."/>
            <person name="He J."/>
            <person name="Zhou D."/>
            <person name="Weng S."/>
            <person name="Chi M."/>
            <person name="Gu Z."/>
            <person name="He J."/>
            <person name="Li F."/>
            <person name="Wang M."/>
        </authorList>
    </citation>
    <scope>NUCLEOTIDE SEQUENCE [LARGE SCALE GENOMIC DNA]</scope>
    <source>
        <strain evidence="10">ZL_2023a</strain>
    </source>
</reference>
<dbReference type="GO" id="GO:0001228">
    <property type="term" value="F:DNA-binding transcription activator activity, RNA polymerase II-specific"/>
    <property type="evidence" value="ECO:0007669"/>
    <property type="project" value="TreeGrafter"/>
</dbReference>
<feature type="compositionally biased region" description="Basic and acidic residues" evidence="8">
    <location>
        <begin position="540"/>
        <end position="550"/>
    </location>
</feature>
<feature type="compositionally biased region" description="Basic and acidic residues" evidence="8">
    <location>
        <begin position="941"/>
        <end position="952"/>
    </location>
</feature>
<sequence length="1103" mass="123876">MSNSLSSFLVRSSSQAAIPFEGETSCSPLSAGAFLTGLTTSPHVSTSFLTATSQTSDSAFLTSQAGTSKTFLSLSESSETAETFLSSTEGDVSTAEEVLLSRNVGEYEEVAQGPMLYLVPATGLHVLVHHLPHSTQESTGPQLPGDDSSQEQFVVVGALQSEEEQVIMEGSLTEHPPGNTSHISVENMLTSHIVAAESTSTAALTTNQLFDSQLESSLDLNTEVVASDSSNSSHKDNGNGNTLLNLHGTVGTVEDPKGSPLLMDCSGTPMLTLQVPDENSEVNSGEIRRDLLDIESAPHINLEEIIEKFAGSSNHHEVIDNASSSTISDHIETTILSTSENSAELTNITAFKEESLLKKRSPLEPHIHIVSEPPIQSSCSVKSLTSFTSRSNQRSNIPGKFQNDHDELSFDKNKFSKFDANDPMAIDEESLYDIVMTYRCKICSEVFFEKSGLLEHYQDIHKPGGVIKIRVTTSNNSISSLHYAASKLPYKKACFETPASNIILKEASNNRREAPKELNILSCGFCSENFVGHQQYQEHINKEYPRETERKPKKGSYSHRYSQGVQTAYPLQPGMLIGHRKSRTYNQEEIEENKSDNTENRKRRVRAPKNLQEQYWLHKQKPKPVFSKEVERTFKCSLRTCKYKFSSEDNLNQHQQCHGQPGSGEERVFTCHRCFLKYDKWSMCQLHLWKAHGIDIDLFTCGICQTYKTCTQQRLVIHQKTHSDTRDHICKVCGKGFRQLAQLLNHQVLHITNAKNLPSWAQKGYCNECKRWFWDKKSLKIHISAVHLKLKPHACPHCSYRCSRKFDLKVHQRQHTGEQPHKCELCGWQGRDHNALRRHKLIHLHLKPLKCPHDFCLYESCHSAYFRRHIAKKHPKAEDIYKCQVCSMETPILQDYITHSTNHMKQLVKDAFKKRSDSLDIKKDIESSDAEKIKLESKDKDNFKMEKHKQGEDSSTVQDINSESVVFDSVSNSGNNSHTQVISIKLENVDEPNTTKSDSVTCVGGKKKLPIFKQLVETNVNKTASLLDKSSDDIRVLGAAEEKTNINVDGGETLMTLPQVMVSQDGQQYLIGVSSDEMNSNHSSFTILYNQWKMNSRYIGKSQ</sequence>
<feature type="domain" description="C2H2-type" evidence="9">
    <location>
        <begin position="634"/>
        <end position="658"/>
    </location>
</feature>
<evidence type="ECO:0000256" key="4">
    <source>
        <dbReference type="ARBA" id="ARBA00022771"/>
    </source>
</evidence>
<dbReference type="AlphaFoldDB" id="A0AAW0YRY3"/>
<keyword evidence="3" id="KW-0677">Repeat</keyword>
<dbReference type="GO" id="GO:0008270">
    <property type="term" value="F:zinc ion binding"/>
    <property type="evidence" value="ECO:0007669"/>
    <property type="project" value="UniProtKB-KW"/>
</dbReference>
<evidence type="ECO:0000256" key="3">
    <source>
        <dbReference type="ARBA" id="ARBA00022737"/>
    </source>
</evidence>
<feature type="region of interest" description="Disordered" evidence="8">
    <location>
        <begin position="583"/>
        <end position="607"/>
    </location>
</feature>
<evidence type="ECO:0000256" key="1">
    <source>
        <dbReference type="ARBA" id="ARBA00004123"/>
    </source>
</evidence>
<name>A0AAW0YRY3_CHEQU</name>
<dbReference type="PROSITE" id="PS00028">
    <property type="entry name" value="ZINC_FINGER_C2H2_1"/>
    <property type="match status" value="5"/>
</dbReference>
<keyword evidence="11" id="KW-1185">Reference proteome</keyword>
<evidence type="ECO:0000259" key="9">
    <source>
        <dbReference type="PROSITE" id="PS50157"/>
    </source>
</evidence>
<dbReference type="GO" id="GO:0005634">
    <property type="term" value="C:nucleus"/>
    <property type="evidence" value="ECO:0007669"/>
    <property type="project" value="UniProtKB-SubCell"/>
</dbReference>
<dbReference type="PANTHER" id="PTHR24376">
    <property type="entry name" value="ZINC FINGER PROTEIN"/>
    <property type="match status" value="1"/>
</dbReference>
<proteinExistence type="predicted"/>
<evidence type="ECO:0000256" key="8">
    <source>
        <dbReference type="SAM" id="MobiDB-lite"/>
    </source>
</evidence>
<feature type="domain" description="C2H2-type" evidence="9">
    <location>
        <begin position="764"/>
        <end position="792"/>
    </location>
</feature>
<feature type="domain" description="C2H2-type" evidence="9">
    <location>
        <begin position="793"/>
        <end position="820"/>
    </location>
</feature>
<feature type="region of interest" description="Disordered" evidence="8">
    <location>
        <begin position="540"/>
        <end position="562"/>
    </location>
</feature>
<keyword evidence="6" id="KW-0539">Nucleus</keyword>
<feature type="domain" description="C2H2-type" evidence="9">
    <location>
        <begin position="728"/>
        <end position="755"/>
    </location>
</feature>
<dbReference type="SMART" id="SM00355">
    <property type="entry name" value="ZnF_C2H2"/>
    <property type="match status" value="11"/>
</dbReference>
<dbReference type="GO" id="GO:0000978">
    <property type="term" value="F:RNA polymerase II cis-regulatory region sequence-specific DNA binding"/>
    <property type="evidence" value="ECO:0007669"/>
    <property type="project" value="TreeGrafter"/>
</dbReference>
<dbReference type="PANTHER" id="PTHR24376:SF216">
    <property type="entry name" value="ZINC FINGER PROTEIN 420-LIKE"/>
    <property type="match status" value="1"/>
</dbReference>
<gene>
    <name evidence="10" type="ORF">OTU49_015966</name>
</gene>
<evidence type="ECO:0000256" key="6">
    <source>
        <dbReference type="ARBA" id="ARBA00023242"/>
    </source>
</evidence>
<evidence type="ECO:0000256" key="5">
    <source>
        <dbReference type="ARBA" id="ARBA00022833"/>
    </source>
</evidence>
<dbReference type="Proteomes" id="UP001445076">
    <property type="component" value="Unassembled WGS sequence"/>
</dbReference>
<keyword evidence="4 7" id="KW-0863">Zinc-finger</keyword>
<dbReference type="PROSITE" id="PS50157">
    <property type="entry name" value="ZINC_FINGER_C2H2_2"/>
    <property type="match status" value="6"/>
</dbReference>
<feature type="domain" description="C2H2-type" evidence="9">
    <location>
        <begin position="438"/>
        <end position="461"/>
    </location>
</feature>
<keyword evidence="5" id="KW-0862">Zinc</keyword>
<evidence type="ECO:0000313" key="10">
    <source>
        <dbReference type="EMBL" id="KAK8754388.1"/>
    </source>
</evidence>